<name>A0A9W7ET53_9STRA</name>
<dbReference type="EMBL" id="BRXY01000349">
    <property type="protein sequence ID" value="GMH88985.1"/>
    <property type="molecule type" value="Genomic_DNA"/>
</dbReference>
<evidence type="ECO:0000313" key="7">
    <source>
        <dbReference type="Proteomes" id="UP001165085"/>
    </source>
</evidence>
<feature type="compositionally biased region" description="Polar residues" evidence="3">
    <location>
        <begin position="81"/>
        <end position="97"/>
    </location>
</feature>
<dbReference type="OrthoDB" id="197093at2759"/>
<dbReference type="GO" id="GO:0009536">
    <property type="term" value="C:plastid"/>
    <property type="evidence" value="ECO:0007669"/>
    <property type="project" value="UniProtKB-SubCell"/>
</dbReference>
<feature type="chain" id="PRO_5040832548" description="Plastid lipid-associated protein/fibrillin conserved domain-containing protein" evidence="4">
    <location>
        <begin position="28"/>
        <end position="228"/>
    </location>
</feature>
<dbReference type="Proteomes" id="UP001165085">
    <property type="component" value="Unassembled WGS sequence"/>
</dbReference>
<dbReference type="Pfam" id="PF04755">
    <property type="entry name" value="PAP_fibrillin"/>
    <property type="match status" value="1"/>
</dbReference>
<evidence type="ECO:0000256" key="4">
    <source>
        <dbReference type="SAM" id="SignalP"/>
    </source>
</evidence>
<feature type="region of interest" description="Disordered" evidence="3">
    <location>
        <begin position="81"/>
        <end position="114"/>
    </location>
</feature>
<keyword evidence="4" id="KW-0732">Signal</keyword>
<protein>
    <recommendedName>
        <fullName evidence="5">Plastid lipid-associated protein/fibrillin conserved domain-containing protein</fullName>
    </recommendedName>
</protein>
<dbReference type="AlphaFoldDB" id="A0A9W7ET53"/>
<evidence type="ECO:0000256" key="2">
    <source>
        <dbReference type="ARBA" id="ARBA00022640"/>
    </source>
</evidence>
<feature type="domain" description="Plastid lipid-associated protein/fibrillin conserved" evidence="5">
    <location>
        <begin position="47"/>
        <end position="198"/>
    </location>
</feature>
<accession>A0A9W7ET53</accession>
<evidence type="ECO:0000256" key="3">
    <source>
        <dbReference type="SAM" id="MobiDB-lite"/>
    </source>
</evidence>
<keyword evidence="2" id="KW-0934">Plastid</keyword>
<reference evidence="7" key="1">
    <citation type="journal article" date="2023" name="Commun. Biol.">
        <title>Genome analysis of Parmales, the sister group of diatoms, reveals the evolutionary specialization of diatoms from phago-mixotrophs to photoautotrophs.</title>
        <authorList>
            <person name="Ban H."/>
            <person name="Sato S."/>
            <person name="Yoshikawa S."/>
            <person name="Yamada K."/>
            <person name="Nakamura Y."/>
            <person name="Ichinomiya M."/>
            <person name="Sato N."/>
            <person name="Blanc-Mathieu R."/>
            <person name="Endo H."/>
            <person name="Kuwata A."/>
            <person name="Ogata H."/>
        </authorList>
    </citation>
    <scope>NUCLEOTIDE SEQUENCE [LARGE SCALE GENOMIC DNA]</scope>
    <source>
        <strain evidence="7">NIES 3701</strain>
    </source>
</reference>
<feature type="signal peptide" evidence="4">
    <location>
        <begin position="1"/>
        <end position="27"/>
    </location>
</feature>
<evidence type="ECO:0000259" key="5">
    <source>
        <dbReference type="Pfam" id="PF04755"/>
    </source>
</evidence>
<comment type="subcellular location">
    <subcellularLocation>
        <location evidence="1">Plastid</location>
    </subcellularLocation>
</comment>
<keyword evidence="7" id="KW-1185">Reference proteome</keyword>
<sequence length="228" mass="24306">MKLMLSLQHVFLVVLATVLIFPSSSSSLSLPNSPGTGTTSRSLSTLKKQIGAVLPPRNGVGASAEACSKVTSLSSQLEELNPTLNPATDNMKKSSGSWKVEFSDAPPPSNGQLGPFVGTAIQKIDTATKTYSNILDLPPIKVQLDASYSPLDSSRLKVSFETLSFTLLGKQLIKKSLPTGTTRTWCLTYVDDDTRIVRAGAAGGKVNGVVSDQAEDAFFFYMTKINTN</sequence>
<dbReference type="InterPro" id="IPR006843">
    <property type="entry name" value="PAP/fibrillin_dom"/>
</dbReference>
<evidence type="ECO:0000313" key="6">
    <source>
        <dbReference type="EMBL" id="GMH88985.1"/>
    </source>
</evidence>
<dbReference type="PANTHER" id="PTHR31906">
    <property type="entry name" value="PLASTID-LIPID-ASSOCIATED PROTEIN 4, CHLOROPLASTIC-RELATED"/>
    <property type="match status" value="1"/>
</dbReference>
<organism evidence="6 7">
    <name type="scientific">Triparma strigata</name>
    <dbReference type="NCBI Taxonomy" id="1606541"/>
    <lineage>
        <taxon>Eukaryota</taxon>
        <taxon>Sar</taxon>
        <taxon>Stramenopiles</taxon>
        <taxon>Ochrophyta</taxon>
        <taxon>Bolidophyceae</taxon>
        <taxon>Parmales</taxon>
        <taxon>Triparmaceae</taxon>
        <taxon>Triparma</taxon>
    </lineage>
</organism>
<gene>
    <name evidence="6" type="ORF">TrST_g1676</name>
</gene>
<proteinExistence type="predicted"/>
<evidence type="ECO:0000256" key="1">
    <source>
        <dbReference type="ARBA" id="ARBA00004474"/>
    </source>
</evidence>
<comment type="caution">
    <text evidence="6">The sequence shown here is derived from an EMBL/GenBank/DDBJ whole genome shotgun (WGS) entry which is preliminary data.</text>
</comment>
<dbReference type="InterPro" id="IPR039633">
    <property type="entry name" value="PAP"/>
</dbReference>